<name>A0A481S7G0_PAPSO</name>
<accession>A0A481S7G0</accession>
<dbReference type="PANTHER" id="PTHR46033:SF8">
    <property type="entry name" value="PROTEIN MAINTENANCE OF MERISTEMS-LIKE"/>
    <property type="match status" value="1"/>
</dbReference>
<dbReference type="PANTHER" id="PTHR46033">
    <property type="entry name" value="PROTEIN MAIN-LIKE 2"/>
    <property type="match status" value="1"/>
</dbReference>
<dbReference type="EMBL" id="MH094273">
    <property type="protein sequence ID" value="QBG82263.1"/>
    <property type="molecule type" value="Genomic_DNA"/>
</dbReference>
<protein>
    <submittedName>
        <fullName evidence="2">Putative serine/threonine-protein phosphatase 7</fullName>
    </submittedName>
</protein>
<dbReference type="Pfam" id="PF10536">
    <property type="entry name" value="PMD"/>
    <property type="match status" value="1"/>
</dbReference>
<dbReference type="AlphaFoldDB" id="A0A481S7G0"/>
<evidence type="ECO:0000313" key="2">
    <source>
        <dbReference type="EMBL" id="QBG82263.1"/>
    </source>
</evidence>
<dbReference type="InterPro" id="IPR044824">
    <property type="entry name" value="MAIN-like"/>
</dbReference>
<dbReference type="InterPro" id="IPR019557">
    <property type="entry name" value="AminoTfrase-like_pln_mobile"/>
</dbReference>
<organism evidence="2">
    <name type="scientific">Papaver somniferum</name>
    <name type="common">Opium poppy</name>
    <dbReference type="NCBI Taxonomy" id="3469"/>
    <lineage>
        <taxon>Eukaryota</taxon>
        <taxon>Viridiplantae</taxon>
        <taxon>Streptophyta</taxon>
        <taxon>Embryophyta</taxon>
        <taxon>Tracheophyta</taxon>
        <taxon>Spermatophyta</taxon>
        <taxon>Magnoliopsida</taxon>
        <taxon>Ranunculales</taxon>
        <taxon>Papaveraceae</taxon>
        <taxon>Papaveroideae</taxon>
        <taxon>Papaver</taxon>
    </lineage>
</organism>
<sequence>MTITPDGVKQILNLDIKGKAGSEGFDNNMRWTDLYSLVKDTLGWEQAETEKQFKWAGGDKPNETKEGPSIPVKKIFLKNLKDMFGGTLEAKVVRKEVIDKTRALRTATAYLLYSLGTIFFLDNSGNRVNAHYLQWLKDFQETRKYSWGTATLAYLLDSFRRASRVGATEVVGNAWVYDHFPNMSPSTSWEEDETGPTGKKFIFTGTQVKHEKEKIVALRLKVNSLTVEYVIFDPYIDLKKDQFGEEIDGRIFSSLESDNGPLFHPLGYVMANPRRVLHQYGYVQQKVTKESFKLCVNVSSTKSANVVLNYNPVPNVDVWNDRNNEQYQVHMRELIPALGTKDAEEGYLKWYYHFGNPHVINNEPEAAIHIQKAQEKKKRETEKKSAFDVDWKALYFKMVSKVVIFHAAILHFC</sequence>
<dbReference type="GO" id="GO:0010073">
    <property type="term" value="P:meristem maintenance"/>
    <property type="evidence" value="ECO:0007669"/>
    <property type="project" value="InterPro"/>
</dbReference>
<proteinExistence type="predicted"/>
<evidence type="ECO:0000259" key="1">
    <source>
        <dbReference type="Pfam" id="PF10536"/>
    </source>
</evidence>
<reference evidence="2" key="1">
    <citation type="submission" date="2018-03" db="EMBL/GenBank/DDBJ databases">
        <title>A pathogenesis related 10 protein coordinates a spontaneous isomerization step in the biosynthesis of codeine and morphine in opium poppy.</title>
        <authorList>
            <person name="Facchini P.J."/>
            <person name="Hagel J.M."/>
        </authorList>
    </citation>
    <scope>NUCLEOTIDE SEQUENCE</scope>
</reference>
<feature type="domain" description="Aminotransferase-like plant mobile" evidence="1">
    <location>
        <begin position="90"/>
        <end position="351"/>
    </location>
</feature>